<feature type="compositionally biased region" description="Basic and acidic residues" evidence="1">
    <location>
        <begin position="44"/>
        <end position="61"/>
    </location>
</feature>
<comment type="caution">
    <text evidence="2">The sequence shown here is derived from an EMBL/GenBank/DDBJ whole genome shotgun (WGS) entry which is preliminary data.</text>
</comment>
<gene>
    <name evidence="2" type="ORF">RAMLITH_01425</name>
</gene>
<name>A0A7X6DC96_9BURK</name>
<feature type="compositionally biased region" description="Basic and acidic residues" evidence="1">
    <location>
        <begin position="1"/>
        <end position="32"/>
    </location>
</feature>
<proteinExistence type="predicted"/>
<dbReference type="Proteomes" id="UP000521868">
    <property type="component" value="Unassembled WGS sequence"/>
</dbReference>
<evidence type="ECO:0000313" key="3">
    <source>
        <dbReference type="Proteomes" id="UP000521868"/>
    </source>
</evidence>
<evidence type="ECO:0000313" key="2">
    <source>
        <dbReference type="EMBL" id="NKE64468.1"/>
    </source>
</evidence>
<dbReference type="RefSeq" id="WP_168105554.1">
    <property type="nucleotide sequence ID" value="NZ_VTOX01000001.1"/>
</dbReference>
<sequence length="61" mass="6944">MKAAPTDRKPSKDRSDHDRRGDRPPRQRRSGEGAESALANLRSIELDRQKTRTPVDDSSRD</sequence>
<dbReference type="EMBL" id="VTOX01000001">
    <property type="protein sequence ID" value="NKE64468.1"/>
    <property type="molecule type" value="Genomic_DNA"/>
</dbReference>
<dbReference type="AlphaFoldDB" id="A0A7X6DC96"/>
<accession>A0A7X6DC96</accession>
<organism evidence="2 3">
    <name type="scientific">Ramlibacter lithotrophicus</name>
    <dbReference type="NCBI Taxonomy" id="2606681"/>
    <lineage>
        <taxon>Bacteria</taxon>
        <taxon>Pseudomonadati</taxon>
        <taxon>Pseudomonadota</taxon>
        <taxon>Betaproteobacteria</taxon>
        <taxon>Burkholderiales</taxon>
        <taxon>Comamonadaceae</taxon>
        <taxon>Ramlibacter</taxon>
    </lineage>
</organism>
<keyword evidence="3" id="KW-1185">Reference proteome</keyword>
<evidence type="ECO:0000256" key="1">
    <source>
        <dbReference type="SAM" id="MobiDB-lite"/>
    </source>
</evidence>
<reference evidence="2 3" key="1">
    <citation type="journal article" date="2020" name="Nature">
        <title>Bacterial chemolithoautotrophy via manganese oxidation.</title>
        <authorList>
            <person name="Yu H."/>
            <person name="Leadbetter J.R."/>
        </authorList>
    </citation>
    <scope>NUCLEOTIDE SEQUENCE [LARGE SCALE GENOMIC DNA]</scope>
    <source>
        <strain evidence="2 3">RBP-1</strain>
    </source>
</reference>
<protein>
    <submittedName>
        <fullName evidence="2">Uncharacterized protein</fullName>
    </submittedName>
</protein>
<feature type="region of interest" description="Disordered" evidence="1">
    <location>
        <begin position="1"/>
        <end position="61"/>
    </location>
</feature>